<keyword evidence="11" id="KW-1185">Reference proteome</keyword>
<evidence type="ECO:0000256" key="9">
    <source>
        <dbReference type="ARBA" id="ARBA00023264"/>
    </source>
</evidence>
<dbReference type="PANTHER" id="PTHR43616:SF5">
    <property type="entry name" value="GLYCEROL DEHYDROGENASE 1"/>
    <property type="match status" value="1"/>
</dbReference>
<keyword evidence="2" id="KW-0444">Lipid biosynthesis</keyword>
<keyword evidence="4" id="KW-0521">NADP</keyword>
<keyword evidence="1" id="KW-0963">Cytoplasm</keyword>
<evidence type="ECO:0000256" key="4">
    <source>
        <dbReference type="ARBA" id="ARBA00022857"/>
    </source>
</evidence>
<dbReference type="EMBL" id="MJMG01000005">
    <property type="protein sequence ID" value="OEY86767.1"/>
    <property type="molecule type" value="Genomic_DNA"/>
</dbReference>
<dbReference type="InterPro" id="IPR032837">
    <property type="entry name" value="G1PDH"/>
</dbReference>
<organism evidence="10 11">
    <name type="scientific">Wolbachia pipientis</name>
    <dbReference type="NCBI Taxonomy" id="955"/>
    <lineage>
        <taxon>Bacteria</taxon>
        <taxon>Pseudomonadati</taxon>
        <taxon>Pseudomonadota</taxon>
        <taxon>Alphaproteobacteria</taxon>
        <taxon>Rickettsiales</taxon>
        <taxon>Anaplasmataceae</taxon>
        <taxon>Wolbachieae</taxon>
        <taxon>Wolbachia</taxon>
    </lineage>
</organism>
<dbReference type="PANTHER" id="PTHR43616">
    <property type="entry name" value="GLYCEROL DEHYDROGENASE"/>
    <property type="match status" value="1"/>
</dbReference>
<dbReference type="Pfam" id="PF13685">
    <property type="entry name" value="Fe-ADH_2"/>
    <property type="match status" value="1"/>
</dbReference>
<dbReference type="Gene3D" id="3.40.50.1970">
    <property type="match status" value="1"/>
</dbReference>
<evidence type="ECO:0000256" key="6">
    <source>
        <dbReference type="ARBA" id="ARBA00023027"/>
    </source>
</evidence>
<keyword evidence="9" id="KW-1208">Phospholipid metabolism</keyword>
<dbReference type="AlphaFoldDB" id="A0A1E7QK37"/>
<evidence type="ECO:0000313" key="10">
    <source>
        <dbReference type="EMBL" id="OEY86767.1"/>
    </source>
</evidence>
<evidence type="ECO:0000256" key="2">
    <source>
        <dbReference type="ARBA" id="ARBA00022516"/>
    </source>
</evidence>
<comment type="caution">
    <text evidence="10">The sequence shown here is derived from an EMBL/GenBank/DDBJ whole genome shotgun (WGS) entry which is preliminary data.</text>
</comment>
<dbReference type="SUPFAM" id="SSF56796">
    <property type="entry name" value="Dehydroquinate synthase-like"/>
    <property type="match status" value="1"/>
</dbReference>
<proteinExistence type="predicted"/>
<evidence type="ECO:0000256" key="3">
    <source>
        <dbReference type="ARBA" id="ARBA00022723"/>
    </source>
</evidence>
<dbReference type="GO" id="GO:0046872">
    <property type="term" value="F:metal ion binding"/>
    <property type="evidence" value="ECO:0007669"/>
    <property type="project" value="UniProtKB-KW"/>
</dbReference>
<evidence type="ECO:0000256" key="5">
    <source>
        <dbReference type="ARBA" id="ARBA00023002"/>
    </source>
</evidence>
<sequence>MHYLQQQCYIKEIIIEPKLVNNIYEISKQYSDNIFLVVDKNTLKFLNKKILDKVSNIILPANVVASLDIIELVKNKAKSSDLIIALGSGTINDICKYTSYIEQKEYILFPTAASMNGYTSATASISVDGYKRSFTAHLAKAIYIDTDILTNAPIRLTLSGFADFICRSTAQADWLLSHLLLGTQYNELPFIMVNEMEQILLKEYQYLNKKSSEIVVLLMQALLISGFGMVISDGSYSASQGEHIIAHAMDIVNYNHCSLHGEKIAVTTMTMGNLQEKILSIKNPIIQRSTIEESEIIEYFGINQFTKILEQKKKYAAKCSKIVHEKWKNIFNIIQQNILPTKHLEKIFSELSMPYLPEHLGWNQKQYHTVANLAFATRDRFTFLDLANCIIN</sequence>
<protein>
    <submittedName>
        <fullName evidence="10">Glycerol-1-phosphate dehydrogenase</fullName>
    </submittedName>
</protein>
<evidence type="ECO:0000256" key="8">
    <source>
        <dbReference type="ARBA" id="ARBA00023209"/>
    </source>
</evidence>
<keyword evidence="5" id="KW-0560">Oxidoreductase</keyword>
<evidence type="ECO:0000256" key="7">
    <source>
        <dbReference type="ARBA" id="ARBA00023098"/>
    </source>
</evidence>
<dbReference type="InterPro" id="IPR016205">
    <property type="entry name" value="Glycerol_DH"/>
</dbReference>
<keyword evidence="3" id="KW-0479">Metal-binding</keyword>
<accession>A0A1E7QK37</accession>
<dbReference type="Gene3D" id="1.20.1090.10">
    <property type="entry name" value="Dehydroquinate synthase-like - alpha domain"/>
    <property type="match status" value="1"/>
</dbReference>
<keyword evidence="6" id="KW-0520">NAD</keyword>
<dbReference type="GO" id="GO:0008654">
    <property type="term" value="P:phospholipid biosynthetic process"/>
    <property type="evidence" value="ECO:0007669"/>
    <property type="project" value="UniProtKB-KW"/>
</dbReference>
<keyword evidence="7" id="KW-0443">Lipid metabolism</keyword>
<reference evidence="10 11" key="1">
    <citation type="submission" date="2016-09" db="EMBL/GenBank/DDBJ databases">
        <title>Genomic evidence for plant-parasitic nematodes as the earliest Wolbachia hosts.</title>
        <authorList>
            <person name="Brown A.M."/>
            <person name="Wasala S.K."/>
            <person name="Howe D.K."/>
            <person name="Peetz A.B."/>
            <person name="Zasada I.A."/>
            <person name="Denver D.R."/>
        </authorList>
    </citation>
    <scope>NUCLEOTIDE SEQUENCE [LARGE SCALE GENOMIC DNA]</scope>
    <source>
        <strain evidence="11">wPpe</strain>
    </source>
</reference>
<name>A0A1E7QK37_WOLPI</name>
<evidence type="ECO:0000256" key="1">
    <source>
        <dbReference type="ARBA" id="ARBA00022490"/>
    </source>
</evidence>
<gene>
    <name evidence="10" type="ORF">BIY23_01895</name>
</gene>
<dbReference type="GO" id="GO:0016614">
    <property type="term" value="F:oxidoreductase activity, acting on CH-OH group of donors"/>
    <property type="evidence" value="ECO:0007669"/>
    <property type="project" value="InterPro"/>
</dbReference>
<dbReference type="RefSeq" id="WP_070064937.1">
    <property type="nucleotide sequence ID" value="NZ_MJMG01000005.1"/>
</dbReference>
<dbReference type="OrthoDB" id="8842430at2"/>
<keyword evidence="8" id="KW-0594">Phospholipid biosynthesis</keyword>
<dbReference type="Proteomes" id="UP000175679">
    <property type="component" value="Unassembled WGS sequence"/>
</dbReference>
<evidence type="ECO:0000313" key="11">
    <source>
        <dbReference type="Proteomes" id="UP000175679"/>
    </source>
</evidence>